<feature type="domain" description="Tripeptidyl-peptidase II galactose-binding" evidence="1">
    <location>
        <begin position="5"/>
        <end position="86"/>
    </location>
</feature>
<comment type="caution">
    <text evidence="2">The sequence shown here is derived from an EMBL/GenBank/DDBJ whole genome shotgun (WGS) entry which is preliminary data.</text>
</comment>
<proteinExistence type="predicted"/>
<keyword evidence="3" id="KW-1185">Reference proteome</keyword>
<evidence type="ECO:0000313" key="2">
    <source>
        <dbReference type="EMBL" id="KAF5956260.1"/>
    </source>
</evidence>
<dbReference type="EMBL" id="JACBKZ010000002">
    <property type="protein sequence ID" value="KAF5956260.1"/>
    <property type="molecule type" value="Genomic_DNA"/>
</dbReference>
<organism evidence="2 3">
    <name type="scientific">Camellia sinensis</name>
    <name type="common">Tea plant</name>
    <name type="synonym">Thea sinensis</name>
    <dbReference type="NCBI Taxonomy" id="4442"/>
    <lineage>
        <taxon>Eukaryota</taxon>
        <taxon>Viridiplantae</taxon>
        <taxon>Streptophyta</taxon>
        <taxon>Embryophyta</taxon>
        <taxon>Tracheophyta</taxon>
        <taxon>Spermatophyta</taxon>
        <taxon>Magnoliopsida</taxon>
        <taxon>eudicotyledons</taxon>
        <taxon>Gunneridae</taxon>
        <taxon>Pentapetalae</taxon>
        <taxon>asterids</taxon>
        <taxon>Ericales</taxon>
        <taxon>Theaceae</taxon>
        <taxon>Camellia</taxon>
    </lineage>
</organism>
<accession>A0A7J7HTV6</accession>
<dbReference type="InterPro" id="IPR048384">
    <property type="entry name" value="TPPII_GBD"/>
</dbReference>
<evidence type="ECO:0000313" key="3">
    <source>
        <dbReference type="Proteomes" id="UP000593564"/>
    </source>
</evidence>
<name>A0A7J7HTV6_CAMSI</name>
<dbReference type="Proteomes" id="UP000593564">
    <property type="component" value="Unassembled WGS sequence"/>
</dbReference>
<gene>
    <name evidence="2" type="ORF">HYC85_003485</name>
</gene>
<evidence type="ECO:0000259" key="1">
    <source>
        <dbReference type="Pfam" id="PF21316"/>
    </source>
</evidence>
<dbReference type="AlphaFoldDB" id="A0A7J7HTV6"/>
<dbReference type="Pfam" id="PF21316">
    <property type="entry name" value="TPPII_GBD"/>
    <property type="match status" value="1"/>
</dbReference>
<sequence length="107" mass="12089">MYCLGHIERKYIKVPIGASWVEATMRTSGFDIARRFFVDTVQISLLQRPMKWESVITFSSPSTKSFAFPMEGGRTMELAIAQFWSSGIGSHEATVVEFEVTSFVLDI</sequence>
<reference evidence="3" key="1">
    <citation type="journal article" date="2020" name="Nat. Commun.">
        <title>Genome assembly of wild tea tree DASZ reveals pedigree and selection history of tea varieties.</title>
        <authorList>
            <person name="Zhang W."/>
            <person name="Zhang Y."/>
            <person name="Qiu H."/>
            <person name="Guo Y."/>
            <person name="Wan H."/>
            <person name="Zhang X."/>
            <person name="Scossa F."/>
            <person name="Alseekh S."/>
            <person name="Zhang Q."/>
            <person name="Wang P."/>
            <person name="Xu L."/>
            <person name="Schmidt M.H."/>
            <person name="Jia X."/>
            <person name="Li D."/>
            <person name="Zhu A."/>
            <person name="Guo F."/>
            <person name="Chen W."/>
            <person name="Ni D."/>
            <person name="Usadel B."/>
            <person name="Fernie A.R."/>
            <person name="Wen W."/>
        </authorList>
    </citation>
    <scope>NUCLEOTIDE SEQUENCE [LARGE SCALE GENOMIC DNA]</scope>
    <source>
        <strain evidence="3">cv. G240</strain>
    </source>
</reference>
<protein>
    <recommendedName>
        <fullName evidence="1">Tripeptidyl-peptidase II galactose-binding domain-containing protein</fullName>
    </recommendedName>
</protein>
<reference evidence="2 3" key="2">
    <citation type="submission" date="2020-07" db="EMBL/GenBank/DDBJ databases">
        <title>Genome assembly of wild tea tree DASZ reveals pedigree and selection history of tea varieties.</title>
        <authorList>
            <person name="Zhang W."/>
        </authorList>
    </citation>
    <scope>NUCLEOTIDE SEQUENCE [LARGE SCALE GENOMIC DNA]</scope>
    <source>
        <strain evidence="3">cv. G240</strain>
        <tissue evidence="2">Leaf</tissue>
    </source>
</reference>